<evidence type="ECO:0000313" key="2">
    <source>
        <dbReference type="Proteomes" id="UP000783871"/>
    </source>
</evidence>
<dbReference type="RefSeq" id="WP_168002055.1">
    <property type="nucleotide sequence ID" value="NZ_JAATEO010000018.1"/>
</dbReference>
<evidence type="ECO:0000313" key="1">
    <source>
        <dbReference type="EMBL" id="NJP33683.1"/>
    </source>
</evidence>
<name>A0ABX0ZCH9_9ACTN</name>
<evidence type="ECO:0008006" key="3">
    <source>
        <dbReference type="Google" id="ProtNLM"/>
    </source>
</evidence>
<proteinExistence type="predicted"/>
<dbReference type="Proteomes" id="UP000783871">
    <property type="component" value="Unassembled WGS sequence"/>
</dbReference>
<gene>
    <name evidence="1" type="ORF">HCJ94_17265</name>
</gene>
<sequence length="134" mass="13945">MPFMVLKASFLSLDGVDRSANCSKIEVTAEVEEKDVTTFASAGWKEVLGGIASGSLAPTIKNDFAGIDAALWPKFGLLIPFEVRASNAVVSAANPKFTGSVLVKSLTPISGSPGDVNEASYTWPTSGPIVRAIA</sequence>
<protein>
    <recommendedName>
        <fullName evidence="3">Phage tail protein</fullName>
    </recommendedName>
</protein>
<accession>A0ABX0ZCH9</accession>
<reference evidence="1 2" key="1">
    <citation type="submission" date="2020-03" db="EMBL/GenBank/DDBJ databases">
        <title>WGS of actinomycetes isolated from Thailand.</title>
        <authorList>
            <person name="Thawai C."/>
        </authorList>
    </citation>
    <scope>NUCLEOTIDE SEQUENCE [LARGE SCALE GENOMIC DNA]</scope>
    <source>
        <strain evidence="1 2">HSS6-12</strain>
    </source>
</reference>
<comment type="caution">
    <text evidence="1">The sequence shown here is derived from an EMBL/GenBank/DDBJ whole genome shotgun (WGS) entry which is preliminary data.</text>
</comment>
<dbReference type="EMBL" id="JAATEO010000018">
    <property type="protein sequence ID" value="NJP33683.1"/>
    <property type="molecule type" value="Genomic_DNA"/>
</dbReference>
<organism evidence="1 2">
    <name type="scientific">Micromonospora thermarum</name>
    <dbReference type="NCBI Taxonomy" id="2720024"/>
    <lineage>
        <taxon>Bacteria</taxon>
        <taxon>Bacillati</taxon>
        <taxon>Actinomycetota</taxon>
        <taxon>Actinomycetes</taxon>
        <taxon>Micromonosporales</taxon>
        <taxon>Micromonosporaceae</taxon>
        <taxon>Micromonospora</taxon>
    </lineage>
</organism>
<keyword evidence="2" id="KW-1185">Reference proteome</keyword>